<reference evidence="2 3" key="1">
    <citation type="journal article" date="2016" name="Genome Biol. Evol.">
        <title>Gene Family Evolution Reflects Adaptation to Soil Environmental Stressors in the Genome of the Collembolan Orchesella cincta.</title>
        <authorList>
            <person name="Faddeeva-Vakhrusheva A."/>
            <person name="Derks M.F."/>
            <person name="Anvar S.Y."/>
            <person name="Agamennone V."/>
            <person name="Suring W."/>
            <person name="Smit S."/>
            <person name="van Straalen N.M."/>
            <person name="Roelofs D."/>
        </authorList>
    </citation>
    <scope>NUCLEOTIDE SEQUENCE [LARGE SCALE GENOMIC DNA]</scope>
    <source>
        <tissue evidence="2">Mixed pool</tissue>
    </source>
</reference>
<evidence type="ECO:0000256" key="1">
    <source>
        <dbReference type="SAM" id="SignalP"/>
    </source>
</evidence>
<comment type="caution">
    <text evidence="2">The sequence shown here is derived from an EMBL/GenBank/DDBJ whole genome shotgun (WGS) entry which is preliminary data.</text>
</comment>
<dbReference type="Proteomes" id="UP000094527">
    <property type="component" value="Unassembled WGS sequence"/>
</dbReference>
<accession>A0A1D2MCJ4</accession>
<name>A0A1D2MCJ4_ORCCI</name>
<dbReference type="EMBL" id="LJIJ01001847">
    <property type="protein sequence ID" value="ODM90693.1"/>
    <property type="molecule type" value="Genomic_DNA"/>
</dbReference>
<keyword evidence="1" id="KW-0732">Signal</keyword>
<evidence type="ECO:0000313" key="2">
    <source>
        <dbReference type="EMBL" id="ODM90693.1"/>
    </source>
</evidence>
<protein>
    <submittedName>
        <fullName evidence="2">Uncharacterized protein</fullName>
    </submittedName>
</protein>
<keyword evidence="3" id="KW-1185">Reference proteome</keyword>
<proteinExistence type="predicted"/>
<evidence type="ECO:0000313" key="3">
    <source>
        <dbReference type="Proteomes" id="UP000094527"/>
    </source>
</evidence>
<feature type="chain" id="PRO_5008903822" evidence="1">
    <location>
        <begin position="19"/>
        <end position="331"/>
    </location>
</feature>
<dbReference type="AlphaFoldDB" id="A0A1D2MCJ4"/>
<organism evidence="2 3">
    <name type="scientific">Orchesella cincta</name>
    <name type="common">Springtail</name>
    <name type="synonym">Podura cincta</name>
    <dbReference type="NCBI Taxonomy" id="48709"/>
    <lineage>
        <taxon>Eukaryota</taxon>
        <taxon>Metazoa</taxon>
        <taxon>Ecdysozoa</taxon>
        <taxon>Arthropoda</taxon>
        <taxon>Hexapoda</taxon>
        <taxon>Collembola</taxon>
        <taxon>Entomobryomorpha</taxon>
        <taxon>Entomobryoidea</taxon>
        <taxon>Orchesellidae</taxon>
        <taxon>Orchesellinae</taxon>
        <taxon>Orchesella</taxon>
    </lineage>
</organism>
<gene>
    <name evidence="2" type="ORF">Ocin01_15991</name>
</gene>
<feature type="signal peptide" evidence="1">
    <location>
        <begin position="1"/>
        <end position="18"/>
    </location>
</feature>
<sequence length="331" mass="38299">MSHKILFAMFLSLLGKQAQVDQLFLEVKECTNLSNEIMAQFKAATGLKITLKSKMEIQQVREEALELMKLHLEFYRELNEFNDPVEDLVDMLLRTIQTTRQQSELEEDDLEELAQQFVDNENLQKILSLDVTKFQTEWNKLNLTLRLRDCSNKLSDLTAQLPDETVSELDVVLNLKAKQDTLFHLLQQGLSLNGILTEIERVSVDKPKTDESKIELLLLASRLETIWEEFQDYMTKIYAASKTLNDVKLSADTYTSTAELIQSGRLLSDESIRAAYEIDVNTLKTEWDQLDLIQRAKVCLAEWKSSTISPHKVNQQEFTDMFTKTFHPREL</sequence>